<keyword evidence="11 12" id="KW-0472">Membrane</keyword>
<feature type="transmembrane region" description="Helical" evidence="13">
    <location>
        <begin position="26"/>
        <end position="44"/>
    </location>
</feature>
<dbReference type="GO" id="GO:0015232">
    <property type="term" value="F:heme transmembrane transporter activity"/>
    <property type="evidence" value="ECO:0007669"/>
    <property type="project" value="InterPro"/>
</dbReference>
<evidence type="ECO:0000256" key="7">
    <source>
        <dbReference type="ARBA" id="ARBA00022519"/>
    </source>
</evidence>
<dbReference type="PATRIC" id="fig|454.4.peg.576"/>
<dbReference type="PRINTS" id="PR01414">
    <property type="entry name" value="CCMBBIOGNSIS"/>
</dbReference>
<feature type="transmembrane region" description="Helical" evidence="13">
    <location>
        <begin position="164"/>
        <end position="188"/>
    </location>
</feature>
<evidence type="ECO:0000256" key="1">
    <source>
        <dbReference type="ARBA" id="ARBA00002442"/>
    </source>
</evidence>
<evidence type="ECO:0000256" key="5">
    <source>
        <dbReference type="ARBA" id="ARBA00022448"/>
    </source>
</evidence>
<dbReference type="GO" id="GO:0017004">
    <property type="term" value="P:cytochrome complex assembly"/>
    <property type="evidence" value="ECO:0007669"/>
    <property type="project" value="UniProtKB-KW"/>
</dbReference>
<accession>A0A0W0WHW4</accession>
<dbReference type="InterPro" id="IPR026031">
    <property type="entry name" value="Cyt_c_CcmB_bac"/>
</dbReference>
<dbReference type="EMBL" id="LNYH01000018">
    <property type="protein sequence ID" value="KTD31928.1"/>
    <property type="molecule type" value="Genomic_DNA"/>
</dbReference>
<feature type="transmembrane region" description="Helical" evidence="13">
    <location>
        <begin position="132"/>
        <end position="157"/>
    </location>
</feature>
<comment type="subcellular location">
    <subcellularLocation>
        <location evidence="2">Cell inner membrane</location>
        <topology evidence="2">Multi-pass membrane protein</topology>
    </subcellularLocation>
</comment>
<dbReference type="InterPro" id="IPR003544">
    <property type="entry name" value="Cyt_c_biogenesis_CcmB"/>
</dbReference>
<keyword evidence="7 12" id="KW-0997">Cell inner membrane</keyword>
<evidence type="ECO:0000256" key="6">
    <source>
        <dbReference type="ARBA" id="ARBA00022475"/>
    </source>
</evidence>
<keyword evidence="8 13" id="KW-0812">Transmembrane</keyword>
<keyword evidence="15" id="KW-1185">Reference proteome</keyword>
<keyword evidence="10 13" id="KW-1133">Transmembrane helix</keyword>
<dbReference type="Pfam" id="PF03379">
    <property type="entry name" value="CcmB"/>
    <property type="match status" value="1"/>
</dbReference>
<evidence type="ECO:0000313" key="15">
    <source>
        <dbReference type="Proteomes" id="UP000054761"/>
    </source>
</evidence>
<evidence type="ECO:0000256" key="3">
    <source>
        <dbReference type="ARBA" id="ARBA00010544"/>
    </source>
</evidence>
<dbReference type="GO" id="GO:0005886">
    <property type="term" value="C:plasma membrane"/>
    <property type="evidence" value="ECO:0007669"/>
    <property type="project" value="UniProtKB-SubCell"/>
</dbReference>
<evidence type="ECO:0000256" key="4">
    <source>
        <dbReference type="ARBA" id="ARBA00016452"/>
    </source>
</evidence>
<keyword evidence="5 12" id="KW-0813">Transport</keyword>
<keyword evidence="9 12" id="KW-0201">Cytochrome c-type biogenesis</keyword>
<gene>
    <name evidence="14" type="primary">ccmB</name>
    <name evidence="14" type="ORF">Lisr_0547</name>
</gene>
<sequence>MITSIQLFIRQFHREILLHLRQLKTLLNVCLFFVMLIVFFPLTLPPEPAILRTVVPGIIWIAVLLSFLLSSERIFQEDYEQGVIEQWLISGENLPLLIAAKILVHWLINVLPLLLLSPLVAVLFSLSLKEMLILALSLICGTPAILFLCALASVFGIGVNQRSALIVLILLPLTLPLMIFGSAALTMAMQGLDILAYLAILTAISLLAAGFLPFAIASVMRVGLAD</sequence>
<comment type="similarity">
    <text evidence="3 12">Belongs to the CcmB/CycW/HelB family.</text>
</comment>
<evidence type="ECO:0000256" key="12">
    <source>
        <dbReference type="PIRNR" id="PIRNR002764"/>
    </source>
</evidence>
<evidence type="ECO:0000256" key="8">
    <source>
        <dbReference type="ARBA" id="ARBA00022692"/>
    </source>
</evidence>
<dbReference type="RefSeq" id="WP_058500928.1">
    <property type="nucleotide sequence ID" value="NZ_CAAAJA010000038.1"/>
</dbReference>
<dbReference type="NCBIfam" id="TIGR01190">
    <property type="entry name" value="ccmB"/>
    <property type="match status" value="1"/>
</dbReference>
<comment type="caution">
    <text evidence="14">The sequence shown here is derived from an EMBL/GenBank/DDBJ whole genome shotgun (WGS) entry which is preliminary data.</text>
</comment>
<evidence type="ECO:0000256" key="11">
    <source>
        <dbReference type="ARBA" id="ARBA00023136"/>
    </source>
</evidence>
<dbReference type="STRING" id="454.Lisr_0547"/>
<protein>
    <recommendedName>
        <fullName evidence="4 12">Heme exporter protein B</fullName>
    </recommendedName>
</protein>
<dbReference type="AlphaFoldDB" id="A0A0W0WHW4"/>
<feature type="transmembrane region" description="Helical" evidence="13">
    <location>
        <begin position="194"/>
        <end position="220"/>
    </location>
</feature>
<evidence type="ECO:0000256" key="13">
    <source>
        <dbReference type="SAM" id="Phobius"/>
    </source>
</evidence>
<evidence type="ECO:0000256" key="2">
    <source>
        <dbReference type="ARBA" id="ARBA00004429"/>
    </source>
</evidence>
<reference evidence="14 15" key="1">
    <citation type="submission" date="2015-11" db="EMBL/GenBank/DDBJ databases">
        <title>Genomic analysis of 38 Legionella species identifies large and diverse effector repertoires.</title>
        <authorList>
            <person name="Burstein D."/>
            <person name="Amaro F."/>
            <person name="Zusman T."/>
            <person name="Lifshitz Z."/>
            <person name="Cohen O."/>
            <person name="Gilbert J.A."/>
            <person name="Pupko T."/>
            <person name="Shuman H.A."/>
            <person name="Segal G."/>
        </authorList>
    </citation>
    <scope>NUCLEOTIDE SEQUENCE [LARGE SCALE GENOMIC DNA]</scope>
    <source>
        <strain evidence="14 15">Bercovier 4</strain>
    </source>
</reference>
<feature type="transmembrane region" description="Helical" evidence="13">
    <location>
        <begin position="106"/>
        <end position="126"/>
    </location>
</feature>
<evidence type="ECO:0000256" key="9">
    <source>
        <dbReference type="ARBA" id="ARBA00022748"/>
    </source>
</evidence>
<dbReference type="PANTHER" id="PTHR30070">
    <property type="entry name" value="HEME EXPORTER PROTEIN B"/>
    <property type="match status" value="1"/>
</dbReference>
<feature type="transmembrane region" description="Helical" evidence="13">
    <location>
        <begin position="50"/>
        <end position="69"/>
    </location>
</feature>
<dbReference type="PANTHER" id="PTHR30070:SF1">
    <property type="entry name" value="CYTOCHROME C BIOGENESIS B-RELATED"/>
    <property type="match status" value="1"/>
</dbReference>
<proteinExistence type="inferred from homology"/>
<dbReference type="GO" id="GO:1903607">
    <property type="term" value="P:cytochrome c biosynthetic process"/>
    <property type="evidence" value="ECO:0007669"/>
    <property type="project" value="TreeGrafter"/>
</dbReference>
<evidence type="ECO:0000256" key="10">
    <source>
        <dbReference type="ARBA" id="ARBA00022989"/>
    </source>
</evidence>
<dbReference type="PIRSF" id="PIRSF002764">
    <property type="entry name" value="CcmB"/>
    <property type="match status" value="1"/>
</dbReference>
<comment type="function">
    <text evidence="1 12">Required for the export of heme to the periplasm for the biogenesis of c-type cytochromes.</text>
</comment>
<dbReference type="Proteomes" id="UP000054761">
    <property type="component" value="Unassembled WGS sequence"/>
</dbReference>
<keyword evidence="6 12" id="KW-1003">Cell membrane</keyword>
<dbReference type="OrthoDB" id="9799895at2"/>
<organism evidence="14 15">
    <name type="scientific">Legionella israelensis</name>
    <dbReference type="NCBI Taxonomy" id="454"/>
    <lineage>
        <taxon>Bacteria</taxon>
        <taxon>Pseudomonadati</taxon>
        <taxon>Pseudomonadota</taxon>
        <taxon>Gammaproteobacteria</taxon>
        <taxon>Legionellales</taxon>
        <taxon>Legionellaceae</taxon>
        <taxon>Legionella</taxon>
    </lineage>
</organism>
<name>A0A0W0WHW4_9GAMM</name>
<evidence type="ECO:0000313" key="14">
    <source>
        <dbReference type="EMBL" id="KTD31928.1"/>
    </source>
</evidence>